<gene>
    <name evidence="13" type="ORF">SI8410_13017229</name>
</gene>
<evidence type="ECO:0000256" key="4">
    <source>
        <dbReference type="ARBA" id="ARBA00022692"/>
    </source>
</evidence>
<feature type="transmembrane region" description="Helical" evidence="9">
    <location>
        <begin position="376"/>
        <end position="395"/>
    </location>
</feature>
<keyword evidence="3" id="KW-0813">Transport</keyword>
<dbReference type="InterPro" id="IPR027815">
    <property type="entry name" value="CSC1/OSCA1-like_cyt"/>
</dbReference>
<keyword evidence="4 9" id="KW-0812">Transmembrane</keyword>
<feature type="domain" description="CSC1/OSCA1-like N-terminal transmembrane" evidence="11">
    <location>
        <begin position="7"/>
        <end position="180"/>
    </location>
</feature>
<feature type="region of interest" description="Disordered" evidence="8">
    <location>
        <begin position="737"/>
        <end position="756"/>
    </location>
</feature>
<comment type="similarity">
    <text evidence="2">Belongs to the CSC1 (TC 1.A.17) family.</text>
</comment>
<name>A0A7I8L915_SPIIN</name>
<protein>
    <submittedName>
        <fullName evidence="13">Uncharacterized protein</fullName>
    </submittedName>
</protein>
<proteinExistence type="inferred from homology"/>
<dbReference type="Pfam" id="PF13967">
    <property type="entry name" value="RSN1_TM"/>
    <property type="match status" value="1"/>
</dbReference>
<dbReference type="InterPro" id="IPR032880">
    <property type="entry name" value="CSC1/OSCA1-like_N"/>
</dbReference>
<feature type="domain" description="CSC1/OSCA1-like cytosolic" evidence="12">
    <location>
        <begin position="201"/>
        <end position="363"/>
    </location>
</feature>
<dbReference type="Proteomes" id="UP000663760">
    <property type="component" value="Chromosome 13"/>
</dbReference>
<dbReference type="InterPro" id="IPR045122">
    <property type="entry name" value="Csc1-like"/>
</dbReference>
<feature type="transmembrane region" description="Helical" evidence="9">
    <location>
        <begin position="428"/>
        <end position="448"/>
    </location>
</feature>
<dbReference type="GO" id="GO:0005227">
    <property type="term" value="F:calcium-activated cation channel activity"/>
    <property type="evidence" value="ECO:0007669"/>
    <property type="project" value="InterPro"/>
</dbReference>
<dbReference type="PANTHER" id="PTHR13018:SF98">
    <property type="entry name" value="TO DEHYDRATION PROTEIN, PUTATIVE, EXPRESSED-RELATED"/>
    <property type="match status" value="1"/>
</dbReference>
<evidence type="ECO:0000256" key="8">
    <source>
        <dbReference type="SAM" id="MobiDB-lite"/>
    </source>
</evidence>
<keyword evidence="14" id="KW-1185">Reference proteome</keyword>
<evidence type="ECO:0000256" key="9">
    <source>
        <dbReference type="SAM" id="Phobius"/>
    </source>
</evidence>
<dbReference type="Pfam" id="PF02714">
    <property type="entry name" value="RSN1_7TM"/>
    <property type="match status" value="1"/>
</dbReference>
<keyword evidence="5 9" id="KW-1133">Transmembrane helix</keyword>
<sequence>MATVGDIAVSAFVNVLLWFIFLAAFAFMRIQPVNDRVYFPKLYLSAGRRNPRSGETNWVWKHFSLNVWSWIRAFLGWMPEALRTSQANVIRDAGLDSAVYLRIYILGFKIFVPITLLALLVLIPVNASGGTLFNMTSKIVSSDIDKLSISNVGEGSQRLWVHIFMTYLFTIWACYVLYMEYGNIAFMRLHFLSSQRRSVDQFTVAVRNVPSVGGHSIPESVDSFFKRNHPDHYLGHQAVYNANKISKLMKKKEGLQNWLDYYQLKFERYPGRKPTKKSGFLGLWGERVDTIAYYKEKINEIDKKIAFQRQRILKDPKAVLPVAFVVFDSRWAAAVCAQTQQSKNPTQWLTSWAPEPRDVYWQNLAIPLVSLNIRRLVVSVLVFALIFFYMIPIAFVQSLANLEGLEKVAPFLRPVIELKLIKSFIQGYVPGLVLKIFLYFLPGILMILSKLEGYLSLSSLERKTASKYYYFMLVNVFLGSIIAGTAFEQLYSFLHQSATQIPRTIGLGIPMKATFFITYIMADGWTGIAYEILRLKPLVIYHIKNMFFVKTERDREKATDPGSVELRETLPNLELYFLLGLVYAVVSPILLPFVLVFFGFAYAVYRHQIINVYNQEYESAGAFWPHVHGRIIGSLLISHVLLLGLLSVKRAAYSTPLLVILPVLTLSFHKYCKSRFEPAFRRYPLEEAMEKDAVEKAAEPGLNLKAYLADAYLHPIFQSFEEVELGDFNVDKHQTHRSLPVVESSPPRSEVNSPSSPHYVYHFEIEP</sequence>
<reference evidence="13" key="1">
    <citation type="submission" date="2020-02" db="EMBL/GenBank/DDBJ databases">
        <authorList>
            <person name="Scholz U."/>
            <person name="Mascher M."/>
            <person name="Fiebig A."/>
        </authorList>
    </citation>
    <scope>NUCLEOTIDE SEQUENCE</scope>
</reference>
<dbReference type="GO" id="GO:0005886">
    <property type="term" value="C:plasma membrane"/>
    <property type="evidence" value="ECO:0007669"/>
    <property type="project" value="TreeGrafter"/>
</dbReference>
<organism evidence="13 14">
    <name type="scientific">Spirodela intermedia</name>
    <name type="common">Intermediate duckweed</name>
    <dbReference type="NCBI Taxonomy" id="51605"/>
    <lineage>
        <taxon>Eukaryota</taxon>
        <taxon>Viridiplantae</taxon>
        <taxon>Streptophyta</taxon>
        <taxon>Embryophyta</taxon>
        <taxon>Tracheophyta</taxon>
        <taxon>Spermatophyta</taxon>
        <taxon>Magnoliopsida</taxon>
        <taxon>Liliopsida</taxon>
        <taxon>Araceae</taxon>
        <taxon>Lemnoideae</taxon>
        <taxon>Spirodela</taxon>
    </lineage>
</organism>
<evidence type="ECO:0000313" key="14">
    <source>
        <dbReference type="Proteomes" id="UP000663760"/>
    </source>
</evidence>
<evidence type="ECO:0000256" key="5">
    <source>
        <dbReference type="ARBA" id="ARBA00022989"/>
    </source>
</evidence>
<feature type="transmembrane region" description="Helical" evidence="9">
    <location>
        <begin position="626"/>
        <end position="646"/>
    </location>
</feature>
<dbReference type="OrthoDB" id="1689567at2759"/>
<keyword evidence="7" id="KW-0406">Ion transport</keyword>
<feature type="transmembrane region" description="Helical" evidence="9">
    <location>
        <begin position="7"/>
        <end position="30"/>
    </location>
</feature>
<evidence type="ECO:0000313" key="13">
    <source>
        <dbReference type="EMBL" id="CAA7406551.1"/>
    </source>
</evidence>
<feature type="transmembrane region" description="Helical" evidence="9">
    <location>
        <begin position="159"/>
        <end position="178"/>
    </location>
</feature>
<dbReference type="PANTHER" id="PTHR13018">
    <property type="entry name" value="PROBABLE MEMBRANE PROTEIN DUF221-RELATED"/>
    <property type="match status" value="1"/>
</dbReference>
<evidence type="ECO:0000256" key="1">
    <source>
        <dbReference type="ARBA" id="ARBA00004141"/>
    </source>
</evidence>
<feature type="domain" description="CSC1/OSCA1-like 7TM region" evidence="10">
    <location>
        <begin position="374"/>
        <end position="646"/>
    </location>
</feature>
<evidence type="ECO:0000259" key="12">
    <source>
        <dbReference type="Pfam" id="PF14703"/>
    </source>
</evidence>
<comment type="subcellular location">
    <subcellularLocation>
        <location evidence="1">Membrane</location>
        <topology evidence="1">Multi-pass membrane protein</topology>
    </subcellularLocation>
</comment>
<evidence type="ECO:0000259" key="11">
    <source>
        <dbReference type="Pfam" id="PF13967"/>
    </source>
</evidence>
<dbReference type="InterPro" id="IPR003864">
    <property type="entry name" value="CSC1/OSCA1-like_7TM"/>
</dbReference>
<evidence type="ECO:0000259" key="10">
    <source>
        <dbReference type="Pfam" id="PF02714"/>
    </source>
</evidence>
<dbReference type="EMBL" id="LR746276">
    <property type="protein sequence ID" value="CAA7406551.1"/>
    <property type="molecule type" value="Genomic_DNA"/>
</dbReference>
<feature type="compositionally biased region" description="Polar residues" evidence="8">
    <location>
        <begin position="746"/>
        <end position="756"/>
    </location>
</feature>
<keyword evidence="6 9" id="KW-0472">Membrane</keyword>
<accession>A0A7I8L915</accession>
<evidence type="ECO:0000256" key="7">
    <source>
        <dbReference type="ARBA" id="ARBA00023303"/>
    </source>
</evidence>
<feature type="transmembrane region" description="Helical" evidence="9">
    <location>
        <begin position="575"/>
        <end position="605"/>
    </location>
</feature>
<dbReference type="Pfam" id="PF14703">
    <property type="entry name" value="PHM7_cyt"/>
    <property type="match status" value="1"/>
</dbReference>
<dbReference type="AlphaFoldDB" id="A0A7I8L915"/>
<evidence type="ECO:0000256" key="6">
    <source>
        <dbReference type="ARBA" id="ARBA00023136"/>
    </source>
</evidence>
<evidence type="ECO:0000256" key="2">
    <source>
        <dbReference type="ARBA" id="ARBA00007779"/>
    </source>
</evidence>
<feature type="transmembrane region" description="Helical" evidence="9">
    <location>
        <begin position="99"/>
        <end position="125"/>
    </location>
</feature>
<feature type="transmembrane region" description="Helical" evidence="9">
    <location>
        <begin position="468"/>
        <end position="487"/>
    </location>
</feature>
<keyword evidence="7" id="KW-0407">Ion channel</keyword>
<evidence type="ECO:0000256" key="3">
    <source>
        <dbReference type="ARBA" id="ARBA00022448"/>
    </source>
</evidence>